<feature type="compositionally biased region" description="Low complexity" evidence="1">
    <location>
        <begin position="1874"/>
        <end position="1883"/>
    </location>
</feature>
<feature type="compositionally biased region" description="Basic and acidic residues" evidence="1">
    <location>
        <begin position="3704"/>
        <end position="3727"/>
    </location>
</feature>
<feature type="region of interest" description="Disordered" evidence="1">
    <location>
        <begin position="280"/>
        <end position="300"/>
    </location>
</feature>
<feature type="region of interest" description="Disordered" evidence="1">
    <location>
        <begin position="2391"/>
        <end position="2448"/>
    </location>
</feature>
<feature type="compositionally biased region" description="Basic and acidic residues" evidence="1">
    <location>
        <begin position="1745"/>
        <end position="1760"/>
    </location>
</feature>
<feature type="compositionally biased region" description="Basic and acidic residues" evidence="1">
    <location>
        <begin position="3896"/>
        <end position="3907"/>
    </location>
</feature>
<accession>A0A0F7U6S9</accession>
<feature type="compositionally biased region" description="Basic and acidic residues" evidence="1">
    <location>
        <begin position="1993"/>
        <end position="2017"/>
    </location>
</feature>
<feature type="compositionally biased region" description="Low complexity" evidence="1">
    <location>
        <begin position="3468"/>
        <end position="3490"/>
    </location>
</feature>
<feature type="compositionally biased region" description="Basic and acidic residues" evidence="1">
    <location>
        <begin position="2155"/>
        <end position="2170"/>
    </location>
</feature>
<feature type="compositionally biased region" description="Basic and acidic residues" evidence="1">
    <location>
        <begin position="2304"/>
        <end position="2328"/>
    </location>
</feature>
<feature type="compositionally biased region" description="Basic and acidic residues" evidence="1">
    <location>
        <begin position="426"/>
        <end position="446"/>
    </location>
</feature>
<feature type="compositionally biased region" description="Low complexity" evidence="1">
    <location>
        <begin position="3952"/>
        <end position="3965"/>
    </location>
</feature>
<feature type="compositionally biased region" description="Low complexity" evidence="1">
    <location>
        <begin position="3839"/>
        <end position="3849"/>
    </location>
</feature>
<evidence type="ECO:0000256" key="1">
    <source>
        <dbReference type="SAM" id="MobiDB-lite"/>
    </source>
</evidence>
<feature type="compositionally biased region" description="Low complexity" evidence="1">
    <location>
        <begin position="1318"/>
        <end position="1343"/>
    </location>
</feature>
<feature type="region of interest" description="Disordered" evidence="1">
    <location>
        <begin position="2271"/>
        <end position="2349"/>
    </location>
</feature>
<feature type="compositionally biased region" description="Low complexity" evidence="1">
    <location>
        <begin position="2901"/>
        <end position="2918"/>
    </location>
</feature>
<feature type="compositionally biased region" description="Polar residues" evidence="1">
    <location>
        <begin position="549"/>
        <end position="568"/>
    </location>
</feature>
<feature type="compositionally biased region" description="Polar residues" evidence="1">
    <location>
        <begin position="893"/>
        <end position="902"/>
    </location>
</feature>
<feature type="compositionally biased region" description="Low complexity" evidence="1">
    <location>
        <begin position="3311"/>
        <end position="3324"/>
    </location>
</feature>
<proteinExistence type="predicted"/>
<feature type="region of interest" description="Disordered" evidence="1">
    <location>
        <begin position="1939"/>
        <end position="2200"/>
    </location>
</feature>
<feature type="compositionally biased region" description="Basic residues" evidence="1">
    <location>
        <begin position="4032"/>
        <end position="4042"/>
    </location>
</feature>
<sequence length="4056" mass="430735">MCARLRLRIQEEEKDKQGKESLSKMNKASSDFGFPVPSLSFAHLSTAAACSSSSASSAPHAGLSLQIASQLSASSVTASDVPFSTSFCPLFGRSSSQADKARGKEGEEWLLGPAVRDNQGTATATRACPKRPIDGQQVSHEERAAKKGGNPGSERGKDSAGKKQGALFLGVKHAKPGCTKERGFMTRGGETAESSLSRRGLCLLPSTAESPPDKRKNMPARTAFYSFSPLSPPCSRKEAPQESVLRSASNASEADSRGVLRSSGLRLKDRNGLQSSFFLPPSVPHLSQNPKSDCWDLSPHKPSRRVIADLQAQLRKIRTEGKEAPALERGGDKETTVVSEGRSKKAERQGQQEAWTRDASERQDGRKNAHTERQRLIEESEESGYCSALSAAAEEALERAWSRLDGTSRGSSQSSSLRASPLFQAEKGRRLLDGARESKSLTEKGGKRSGPTTEENKTTHTPLSSASPSVSSFLSKARTLETKLSIGGKVLCVDDVTSIRQGLFRALDQAQSHFRKYHSAAVEKDPHAARASLFPGPEAPHRRDRGRRSATTEQPGCRALQNSATEQETPGPEKSTRKSGCLSLAEESSSLEDEPQNTRESSSGNRQESKRRKRHPATRLRSCRERETLSAKKAPVSPARTDREETEKTGHADAGGCHSKGNLDDRQGPLNGKRTGRKEPTGLPELNCLDEACISRRPNPGEKTSIEESDDLDNRRAIRPRTHLCPRDCTPKESPLPCGSLESPRAPDSSPSSEDSLYHGSRMCTKEAIATSRSPFVTAGVCPAEDEEPRSVLTLGNRRCADQNVSRLSSYKQAYDKGWDLTKGGSRGNESALRNSLQDSLASSPKRMHLKPKGSNEASSAFAHQKDHGGCVSNGTGALEKTAVLETERAQKVVSSGPGSSNCEEDARGREQVKATVRAVPHAAAQNLSLVLPSCRGSGVPASAQAREIVVARRKECSSGDSASVSSPSRASHSRQQQRQRASRHKPRVSTSSLTEGRRQQACVLPLSALSTTEKLLRRGAQPLSNEREDAARRKKDSRASSMPVVEKLVLLLSHGGASLKQGGDRSTQARQDLPPRGHHRNPAQSACGMHFSVETLKDSKGHAQSRTTEGRQPWGVPARTAERHGRPSRPTECLSPSAAGPGARDQPPHVVPSPWAPQLRSPEGRGGNAVPRDLEKEQSASCASHTGEADVTWIALKSQTNEDKREDQGGKDASHPSPSTSSKYVFLLSHASAGSPSEACSRERREGALVGQGPGTKELKQEERRAGRLAFDAAAPPFLARGRDLDVRVQTAIRAAAKPVLAASEEEASEAVLVGDSPSSSALHSPPLLTSHGTPSAASGASQSSSASLAFCPEKCEQGRVSAELSLSRANAAERPAACSQLLREEACPSAARALNAEGGSRGQREPGAALRPDAAPVWKDAEQRWGSCGPGGTGARASNAPQTVPHREGERREEMCFDIWIREPARGDLTDKRTARCERNELEEGWRSSRRARGGAAGYQVSKQELRYCACAPTEGDVEYRAGSFGSGASLLSSLQQRHLLRRGFEGFRAPRSAPQAASHPRFGLTPREKETPSPLPSRRRPASSRLGHKDEDDQGYRDSDALGSRKTEGQPSSPTTQTGFLFSPNTRAEESEEENAFFSPLSVPRREACMRRQAFRDAVSEGDKREREDREVEKPERRDGERQTPDETGHWSPPEPSSYPSSCRSGGSLTNCSHRTVRDPRSRRNSLASSLPDDDGEFSAGELRREDRKKDVAKEEADWGNQDSGESGKLRQAAVTREISRDIATDEATSSKAHVITAPVLSSCLRNSAGDVCQANAQEPADGEEETQTERSWEPVLEEEQEPISVTSDSAGPPPAALSEDTEREKRAGALSSGQTSETSLSSFLLWREQGSLRGLDREIEDLLDSVEVFLLALEGDGHALSLRLLDRRARQCQARPETVKEGSEMWEPKEGKSFLLRRPGVETKGTEQTAPSSSSAFFRRGAPSAEPATEERESEWTKEQDASRARTKERLQLLHEQLLAFTKCHTGRGETDEREGEETDGGDRASSEHAEEAKRESVESPLSSRASLGSRRRTGAFDKSRGPTAESNVHASAHLEPRIVEGKHAETEQARQQAGDDLPPDLFGTATPPAAWESRGERRPTGPSPIAEDETLSHSRTREPHGRRMPEAGSFRSGARHSTSPLTRDEGPQSLAVCSRSDKLRVSAEEAKTQHAEAEWGLTASLFGDAPRREGRGKDAALLKLEKGCKGTVGSDVSLELPSLCLEDAAAKEDGTAGRRAPGGPASKSGEESGTSSVAARRSPIGEEWKRTPNGRDRLTRKSAETDRLSPLVDACTENPPSGLWRDSNTEAMTVVRPQESGTFTLLGPGTCLQTGETECIADEVTSGVLLSPTPEQTVGSSPSQLLPSSFPQPLSSSSGSSADPRLKVHAARLPASSSLPSSASLSSSAFVSSPSSSSCPLPAACASLSVSPLSVSPSRASCLLSRGVESDGRQSEGNTGDEACDRWTPCSQAQERSSDPVFGPYSPSGPIRQIPGLRHPSAGLFAPPMGLGAGLSGQEGGVVLSVLSRRAKCGESRLQSAAPIRTAGEEEKAREDADEVAEGRRQGLAETEEATGLAAQNLRGPVSLVDSGKAPVEPEGLDRRREGGDASTVYEGSAEVSGFPHTDGFFDEDPSDDIFSLGDSPAASGREELHSPRPASTLEEEDQVVHALAPADPPRPPSIPPASGPRSKTRAPPHLEIPLEGELRGQGAEDRPPHKAPADPAVSEPPTRPRVALRTETAERRHILRAEARGVARSVEGDDEGPQRTETETEEAEPDNKAYQTLREHCAAPERGERSPRADHQASIEAEPKAQAQDAEEETELPKKPADSPFAWWHRSVADRQSLAREREEAREQPEEGAAGRRAVGAQARRMQALYEGAATDEASRRPSETVDTGHGRDAAETENDAPESAFQHGVKEAGATAEASSGNDGSIATRAEASEGDTGKKRVPSPSPSLFLPANPKEGGLSEGGRVEGVSNLCASVGSPSPFSPCSSSTSANNPSVACAETDGANGPDRSAETEFVLSNATPGRCSVSSTSCALANLTPDPAVPSCVSPGEDISASIELSAMLIEASPRAPPRSLGPGVPAVLSSGLAVADSLSSGPQAFERDAPTTSERGENETFGDLQQSSHPWRMHTKHQQETGEGGTAEEDARLFFSPENLRPSSVAVAAPTERLDEHSERRPSEPKVSATGTGDALHASTLVKAGEAHAQEEKGPVPRPGHLPLCFRTDLEKHTAHRAAAPSQGPSFSHSGAREAVPGRRPGDPLPVAGAAGPTALGLGPRGREQQSEAQGDAGRAGEERREAEEPRKGIDAREHMRIEKREAPSDVQTGEPAQHAKKGEGTENSLAVTLQGERRPDPSLSQGEKRQEAIPSSPPLASKSSSFGPRVLAAPAAPSLNPQLFPPRLSSLSVCGPSSHRVETGRAQSPSSPSRPQSLSASSPAPAATHATLLRAFAGRRSISGENRRVDRAENGSGQVSPGGREARTRVTAAQARHPSGGFGEHAGRASSLPPQLTQGSAASHASPSRPAFPPTTHPAPSSSLSASSTLHKARRSLSLAASQEQPVADSPLAPPASPEETGPDTVRLGDPLFACGGFARAPVPPRAPLGREAGSGRHPGPANASTAAAPVGRKSAVGGGWPFPHALSAPVETVATLGLNGDRRQREGDAETPRGDGHGARESEVPEGPKAPQGPRGKEETGDSCEPPDMEPDDEIPRPATHGEPAVGASSSASAASVARAETEKACRSGSLGAAVRRLGSKCRVGSLKGKSSKSRKDTAPEDAALASDQKRSDALPSFFLSSSRLLGKKGGAAQPAPDSTDPESRASKRGAGEAPAEQKPNKSDGPSSGAMKARDKQERERTQKARKTPRQSAPDDRPQTLVHPAAQALPPPMTPRLSFQSARGATGGQAPAGSAGQAPGPETEFHALPISAHSRSLFRRFSFSAGEPAEIPAPSLSTSGAAHGLGFSEASHKGPGEGVVATKEKKSFRGRRFSLGRRHSVEGLSGQESERQ</sequence>
<feature type="compositionally biased region" description="Polar residues" evidence="1">
    <location>
        <begin position="828"/>
        <end position="843"/>
    </location>
</feature>
<organism evidence="2">
    <name type="scientific">Neospora caninum (strain Liverpool)</name>
    <dbReference type="NCBI Taxonomy" id="572307"/>
    <lineage>
        <taxon>Eukaryota</taxon>
        <taxon>Sar</taxon>
        <taxon>Alveolata</taxon>
        <taxon>Apicomplexa</taxon>
        <taxon>Conoidasida</taxon>
        <taxon>Coccidia</taxon>
        <taxon>Eucoccidiorida</taxon>
        <taxon>Eimeriorina</taxon>
        <taxon>Sarcocystidae</taxon>
        <taxon>Neospora</taxon>
    </lineage>
</organism>
<feature type="region of interest" description="Disordered" evidence="1">
    <location>
        <begin position="818"/>
        <end position="875"/>
    </location>
</feature>
<feature type="compositionally biased region" description="Low complexity" evidence="1">
    <location>
        <begin position="959"/>
        <end position="971"/>
    </location>
</feature>
<feature type="region of interest" description="Disordered" evidence="1">
    <location>
        <begin position="1396"/>
        <end position="1417"/>
    </location>
</feature>
<feature type="region of interest" description="Disordered" evidence="1">
    <location>
        <begin position="1313"/>
        <end position="1343"/>
    </location>
</feature>
<reference evidence="2" key="1">
    <citation type="journal article" date="2015" name="PLoS ONE">
        <title>Comprehensive Evaluation of Toxoplasma gondii VEG and Neospora caninum LIV Genomes with Tachyzoite Stage Transcriptome and Proteome Defines Novel Transcript Features.</title>
        <authorList>
            <person name="Ramaprasad A."/>
            <person name="Mourier T."/>
            <person name="Naeem R."/>
            <person name="Malas T.B."/>
            <person name="Moussa E."/>
            <person name="Panigrahi A."/>
            <person name="Vermont S.J."/>
            <person name="Otto T.D."/>
            <person name="Wastling J."/>
            <person name="Pain A."/>
        </authorList>
    </citation>
    <scope>NUCLEOTIDE SEQUENCE</scope>
    <source>
        <strain evidence="2">Liverpool</strain>
    </source>
</reference>
<feature type="region of interest" description="Disordered" evidence="1">
    <location>
        <begin position="1819"/>
        <end position="1883"/>
    </location>
</feature>
<feature type="compositionally biased region" description="Basic and acidic residues" evidence="1">
    <location>
        <begin position="2045"/>
        <end position="2062"/>
    </location>
</feature>
<feature type="compositionally biased region" description="Low complexity" evidence="1">
    <location>
        <begin position="2400"/>
        <end position="2422"/>
    </location>
</feature>
<feature type="region of interest" description="Disordered" evidence="1">
    <location>
        <begin position="3141"/>
        <end position="3968"/>
    </location>
</feature>
<feature type="region of interest" description="Disordered" evidence="1">
    <location>
        <begin position="955"/>
        <end position="1000"/>
    </location>
</feature>
<feature type="compositionally biased region" description="Basic and acidic residues" evidence="1">
    <location>
        <begin position="3151"/>
        <end position="3164"/>
    </location>
</feature>
<feature type="compositionally biased region" description="Basic and acidic residues" evidence="1">
    <location>
        <begin position="3341"/>
        <end position="3370"/>
    </location>
</feature>
<feature type="compositionally biased region" description="Pro residues" evidence="1">
    <location>
        <begin position="2716"/>
        <end position="2728"/>
    </location>
</feature>
<feature type="region of interest" description="Disordered" evidence="1">
    <location>
        <begin position="2487"/>
        <end position="2540"/>
    </location>
</feature>
<feature type="compositionally biased region" description="Basic and acidic residues" evidence="1">
    <location>
        <begin position="2097"/>
        <end position="2113"/>
    </location>
</feature>
<feature type="compositionally biased region" description="Basic and acidic residues" evidence="1">
    <location>
        <begin position="8"/>
        <end position="22"/>
    </location>
</feature>
<feature type="compositionally biased region" description="Low complexity" evidence="1">
    <location>
        <begin position="408"/>
        <end position="420"/>
    </location>
</feature>
<feature type="compositionally biased region" description="Basic and acidic residues" evidence="1">
    <location>
        <begin position="1647"/>
        <end position="1692"/>
    </location>
</feature>
<feature type="region of interest" description="Disordered" evidence="1">
    <location>
        <begin position="518"/>
        <end position="760"/>
    </location>
</feature>
<feature type="compositionally biased region" description="Basic and acidic residues" evidence="1">
    <location>
        <begin position="2927"/>
        <end position="2945"/>
    </location>
</feature>
<feature type="region of interest" description="Disordered" evidence="1">
    <location>
        <begin position="404"/>
        <end position="474"/>
    </location>
</feature>
<feature type="compositionally biased region" description="Basic and acidic residues" evidence="1">
    <location>
        <begin position="3398"/>
        <end position="3414"/>
    </location>
</feature>
<feature type="compositionally biased region" description="Basic and acidic residues" evidence="1">
    <location>
        <begin position="3251"/>
        <end position="3261"/>
    </location>
</feature>
<feature type="compositionally biased region" description="Basic and acidic residues" evidence="1">
    <location>
        <begin position="317"/>
        <end position="378"/>
    </location>
</feature>
<feature type="compositionally biased region" description="Basic and acidic residues" evidence="1">
    <location>
        <begin position="1201"/>
        <end position="1215"/>
    </location>
</feature>
<feature type="region of interest" description="Disordered" evidence="1">
    <location>
        <begin position="1550"/>
        <end position="1777"/>
    </location>
</feature>
<feature type="compositionally biased region" description="Basic and acidic residues" evidence="1">
    <location>
        <begin position="2588"/>
        <end position="2608"/>
    </location>
</feature>
<feature type="compositionally biased region" description="Polar residues" evidence="1">
    <location>
        <begin position="244"/>
        <end position="253"/>
    </location>
</feature>
<feature type="compositionally biased region" description="Low complexity" evidence="1">
    <location>
        <begin position="3581"/>
        <end position="3593"/>
    </location>
</feature>
<feature type="compositionally biased region" description="Low complexity" evidence="1">
    <location>
        <begin position="3563"/>
        <end position="3572"/>
    </location>
</feature>
<feature type="compositionally biased region" description="Low complexity" evidence="1">
    <location>
        <begin position="464"/>
        <end position="474"/>
    </location>
</feature>
<feature type="compositionally biased region" description="Low complexity" evidence="1">
    <location>
        <begin position="1701"/>
        <end position="1711"/>
    </location>
</feature>
<feature type="region of interest" description="Disordered" evidence="1">
    <location>
        <begin position="4006"/>
        <end position="4056"/>
    </location>
</feature>
<feature type="compositionally biased region" description="Polar residues" evidence="1">
    <location>
        <begin position="1612"/>
        <end position="1629"/>
    </location>
</feature>
<feature type="region of interest" description="Disordered" evidence="1">
    <location>
        <begin position="317"/>
        <end position="389"/>
    </location>
</feature>
<feature type="compositionally biased region" description="Basic residues" evidence="1">
    <location>
        <begin position="609"/>
        <end position="618"/>
    </location>
</feature>
<dbReference type="EMBL" id="LN714477">
    <property type="protein sequence ID" value="CEL64821.1"/>
    <property type="molecule type" value="Genomic_DNA"/>
</dbReference>
<feature type="region of interest" description="Disordered" evidence="1">
    <location>
        <begin position="1017"/>
        <end position="1042"/>
    </location>
</feature>
<feature type="region of interest" description="Disordered" evidence="1">
    <location>
        <begin position="1058"/>
        <end position="1188"/>
    </location>
</feature>
<evidence type="ECO:0000313" key="2">
    <source>
        <dbReference type="EMBL" id="CEL64821.1"/>
    </source>
</evidence>
<feature type="compositionally biased region" description="Basic residues" evidence="1">
    <location>
        <begin position="972"/>
        <end position="988"/>
    </location>
</feature>
<gene>
    <name evidence="2" type="ORF">BN1204_006950</name>
</gene>
<feature type="compositionally biased region" description="Low complexity" evidence="1">
    <location>
        <begin position="3026"/>
        <end position="3046"/>
    </location>
</feature>
<feature type="compositionally biased region" description="Basic and acidic residues" evidence="1">
    <location>
        <begin position="1590"/>
        <end position="1611"/>
    </location>
</feature>
<feature type="compositionally biased region" description="Low complexity" evidence="1">
    <location>
        <begin position="3769"/>
        <end position="3783"/>
    </location>
</feature>
<feature type="region of interest" description="Disordered" evidence="1">
    <location>
        <begin position="1"/>
        <end position="27"/>
    </location>
</feature>
<feature type="region of interest" description="Disordered" evidence="1">
    <location>
        <begin position="93"/>
        <end position="267"/>
    </location>
</feature>
<feature type="compositionally biased region" description="Low complexity" evidence="1">
    <location>
        <begin position="2432"/>
        <end position="2448"/>
    </location>
</feature>
<feature type="compositionally biased region" description="Acidic residues" evidence="1">
    <location>
        <begin position="3745"/>
        <end position="3757"/>
    </location>
</feature>
<feature type="compositionally biased region" description="Basic and acidic residues" evidence="1">
    <location>
        <begin position="640"/>
        <end position="651"/>
    </location>
</feature>
<feature type="compositionally biased region" description="Basic and acidic residues" evidence="1">
    <location>
        <begin position="2781"/>
        <end position="2795"/>
    </location>
</feature>
<feature type="compositionally biased region" description="Basic and acidic residues" evidence="1">
    <location>
        <begin position="1941"/>
        <end position="1956"/>
    </location>
</feature>
<feature type="region of interest" description="Disordered" evidence="1">
    <location>
        <begin position="2576"/>
        <end position="3061"/>
    </location>
</feature>
<feature type="compositionally biased region" description="Basic and acidic residues" evidence="1">
    <location>
        <begin position="2746"/>
        <end position="2762"/>
    </location>
</feature>
<protein>
    <submittedName>
        <fullName evidence="2">Uncharacterized protein</fullName>
    </submittedName>
</protein>
<feature type="region of interest" description="Disordered" evidence="1">
    <location>
        <begin position="1431"/>
        <end position="1452"/>
    </location>
</feature>
<name>A0A0F7U6S9_NEOCL</name>
<feature type="compositionally biased region" description="Basic and acidic residues" evidence="1">
    <location>
        <begin position="2827"/>
        <end position="2853"/>
    </location>
</feature>
<feature type="region of interest" description="Disordered" evidence="1">
    <location>
        <begin position="889"/>
        <end position="910"/>
    </location>
</feature>
<feature type="compositionally biased region" description="Basic and acidic residues" evidence="1">
    <location>
        <begin position="2881"/>
        <end position="2899"/>
    </location>
</feature>
<feature type="region of interest" description="Disordered" evidence="1">
    <location>
        <begin position="1201"/>
        <end position="1222"/>
    </location>
</feature>
<feature type="region of interest" description="Disordered" evidence="1">
    <location>
        <begin position="1236"/>
        <end position="1261"/>
    </location>
</feature>
<feature type="compositionally biased region" description="Polar residues" evidence="1">
    <location>
        <begin position="1970"/>
        <end position="1980"/>
    </location>
</feature>
<feature type="compositionally biased region" description="Basic and acidic residues" evidence="1">
    <location>
        <begin position="3218"/>
        <end position="3230"/>
    </location>
</feature>